<proteinExistence type="predicted"/>
<name>A0A918TUH9_9RHOB</name>
<organism evidence="1 2">
    <name type="scientific">Neogemmobacter tilapiae</name>
    <dbReference type="NCBI Taxonomy" id="875041"/>
    <lineage>
        <taxon>Bacteria</taxon>
        <taxon>Pseudomonadati</taxon>
        <taxon>Pseudomonadota</taxon>
        <taxon>Alphaproteobacteria</taxon>
        <taxon>Rhodobacterales</taxon>
        <taxon>Paracoccaceae</taxon>
        <taxon>Neogemmobacter</taxon>
    </lineage>
</organism>
<protein>
    <submittedName>
        <fullName evidence="1">Uncharacterized protein</fullName>
    </submittedName>
</protein>
<keyword evidence="2" id="KW-1185">Reference proteome</keyword>
<dbReference type="EMBL" id="BMYJ01000008">
    <property type="protein sequence ID" value="GHC60603.1"/>
    <property type="molecule type" value="Genomic_DNA"/>
</dbReference>
<sequence length="117" mass="12582">MALQQKVPQFMGEAEPGGWHPPLGVDQDLALGAKAVGQQHAFKTVELFIAYVGDVEAAGDLINGDSALQWAHPAMNGLRQLVGLMDVGQINAIKLQGFTPRRMVGRHWPASTLPSSR</sequence>
<reference evidence="1" key="2">
    <citation type="submission" date="2020-09" db="EMBL/GenBank/DDBJ databases">
        <authorList>
            <person name="Sun Q."/>
            <person name="Kim S."/>
        </authorList>
    </citation>
    <scope>NUCLEOTIDE SEQUENCE</scope>
    <source>
        <strain evidence="1">KCTC 23310</strain>
    </source>
</reference>
<gene>
    <name evidence="1" type="ORF">GCM10007315_25590</name>
</gene>
<accession>A0A918TUH9</accession>
<dbReference type="AlphaFoldDB" id="A0A918TUH9"/>
<comment type="caution">
    <text evidence="1">The sequence shown here is derived from an EMBL/GenBank/DDBJ whole genome shotgun (WGS) entry which is preliminary data.</text>
</comment>
<evidence type="ECO:0000313" key="2">
    <source>
        <dbReference type="Proteomes" id="UP000638981"/>
    </source>
</evidence>
<evidence type="ECO:0000313" key="1">
    <source>
        <dbReference type="EMBL" id="GHC60603.1"/>
    </source>
</evidence>
<dbReference type="Proteomes" id="UP000638981">
    <property type="component" value="Unassembled WGS sequence"/>
</dbReference>
<reference evidence="1" key="1">
    <citation type="journal article" date="2014" name="Int. J. Syst. Evol. Microbiol.">
        <title>Complete genome sequence of Corynebacterium casei LMG S-19264T (=DSM 44701T), isolated from a smear-ripened cheese.</title>
        <authorList>
            <consortium name="US DOE Joint Genome Institute (JGI-PGF)"/>
            <person name="Walter F."/>
            <person name="Albersmeier A."/>
            <person name="Kalinowski J."/>
            <person name="Ruckert C."/>
        </authorList>
    </citation>
    <scope>NUCLEOTIDE SEQUENCE</scope>
    <source>
        <strain evidence="1">KCTC 23310</strain>
    </source>
</reference>